<dbReference type="InterPro" id="IPR004474">
    <property type="entry name" value="LytR_CpsA_psr"/>
</dbReference>
<dbReference type="Gene3D" id="3.40.630.190">
    <property type="entry name" value="LCP protein"/>
    <property type="match status" value="1"/>
</dbReference>
<comment type="caution">
    <text evidence="5">The sequence shown here is derived from an EMBL/GenBank/DDBJ whole genome shotgun (WGS) entry which is preliminary data.</text>
</comment>
<keyword evidence="3" id="KW-1133">Transmembrane helix</keyword>
<comment type="similarity">
    <text evidence="1">Belongs to the LytR/CpsA/Psr (LCP) family.</text>
</comment>
<dbReference type="OrthoDB" id="27330at2"/>
<dbReference type="PANTHER" id="PTHR33392:SF6">
    <property type="entry name" value="POLYISOPRENYL-TEICHOIC ACID--PEPTIDOGLYCAN TEICHOIC ACID TRANSFERASE TAGU"/>
    <property type="match status" value="1"/>
</dbReference>
<feature type="compositionally biased region" description="Basic and acidic residues" evidence="2">
    <location>
        <begin position="1"/>
        <end position="18"/>
    </location>
</feature>
<proteinExistence type="inferred from homology"/>
<accession>A0A364K708</accession>
<keyword evidence="3" id="KW-0812">Transmembrane</keyword>
<dbReference type="Proteomes" id="UP000251213">
    <property type="component" value="Unassembled WGS sequence"/>
</dbReference>
<keyword evidence="3" id="KW-0472">Membrane</keyword>
<dbReference type="AlphaFoldDB" id="A0A364K708"/>
<name>A0A364K708_9BACL</name>
<evidence type="ECO:0000259" key="4">
    <source>
        <dbReference type="Pfam" id="PF03816"/>
    </source>
</evidence>
<gene>
    <name evidence="5" type="ORF">DL897_07905</name>
</gene>
<sequence length="350" mass="40154">MHSDKRSRQQREHDHEDFNTYTPRRKRSQKYNKKSKKTIWRVTISFVLLILVGVGYIVTQTWGAIAKGHDDKGKSDLRDNQVSMEEPFTMLLLGTDQRGAKSTNWRPDVMMVVAINPKTKSAKVLSIPRDTYVPIANTDEKAKINAAAYYGKLKNVDMVQNVRKTIENWLNIPIDYYARINFQGFTDIVDTLGGVDVTVQREFKQQMIGGQMAHFKPGKSHLNGAQALAYVRMRKQDPLGDKGRNMRQQEVIHQLMDKMVSFESIAKFNSLVQAVGNNFTYSFKPNQFLDLKNIYSEIPRNKIKTIQLKSTADPQRNYIELVSEQELARVTKELQDQLELKPTIQKANGG</sequence>
<evidence type="ECO:0000313" key="6">
    <source>
        <dbReference type="Proteomes" id="UP000251213"/>
    </source>
</evidence>
<feature type="transmembrane region" description="Helical" evidence="3">
    <location>
        <begin position="38"/>
        <end position="58"/>
    </location>
</feature>
<feature type="region of interest" description="Disordered" evidence="2">
    <location>
        <begin position="1"/>
        <end position="33"/>
    </location>
</feature>
<evidence type="ECO:0000256" key="1">
    <source>
        <dbReference type="ARBA" id="ARBA00006068"/>
    </source>
</evidence>
<reference evidence="5 6" key="1">
    <citation type="submission" date="2018-06" db="EMBL/GenBank/DDBJ databases">
        <title>Thermoflavimicrobium daqus sp. nov., a thermophilic microbe isolated from Moutai-flavour Daqu.</title>
        <authorList>
            <person name="Wang X."/>
            <person name="Zhou H."/>
        </authorList>
    </citation>
    <scope>NUCLEOTIDE SEQUENCE [LARGE SCALE GENOMIC DNA]</scope>
    <source>
        <strain evidence="5 6">FBKL4.011</strain>
    </source>
</reference>
<dbReference type="Pfam" id="PF03816">
    <property type="entry name" value="LytR_cpsA_psr"/>
    <property type="match status" value="1"/>
</dbReference>
<dbReference type="NCBIfam" id="TIGR00350">
    <property type="entry name" value="lytR_cpsA_psr"/>
    <property type="match status" value="1"/>
</dbReference>
<dbReference type="RefSeq" id="WP_113658594.1">
    <property type="nucleotide sequence ID" value="NZ_KZ845665.1"/>
</dbReference>
<reference evidence="5 6" key="2">
    <citation type="submission" date="2018-06" db="EMBL/GenBank/DDBJ databases">
        <authorList>
            <person name="Zhirakovskaya E."/>
        </authorList>
    </citation>
    <scope>NUCLEOTIDE SEQUENCE [LARGE SCALE GENOMIC DNA]</scope>
    <source>
        <strain evidence="5 6">FBKL4.011</strain>
    </source>
</reference>
<evidence type="ECO:0000256" key="2">
    <source>
        <dbReference type="SAM" id="MobiDB-lite"/>
    </source>
</evidence>
<feature type="compositionally biased region" description="Basic residues" evidence="2">
    <location>
        <begin position="23"/>
        <end position="33"/>
    </location>
</feature>
<organism evidence="5 6">
    <name type="scientific">Thermoflavimicrobium daqui</name>
    <dbReference type="NCBI Taxonomy" id="2137476"/>
    <lineage>
        <taxon>Bacteria</taxon>
        <taxon>Bacillati</taxon>
        <taxon>Bacillota</taxon>
        <taxon>Bacilli</taxon>
        <taxon>Bacillales</taxon>
        <taxon>Thermoactinomycetaceae</taxon>
        <taxon>Thermoflavimicrobium</taxon>
    </lineage>
</organism>
<protein>
    <recommendedName>
        <fullName evidence="4">Cell envelope-related transcriptional attenuator domain-containing protein</fullName>
    </recommendedName>
</protein>
<feature type="domain" description="Cell envelope-related transcriptional attenuator" evidence="4">
    <location>
        <begin position="106"/>
        <end position="260"/>
    </location>
</feature>
<dbReference type="InterPro" id="IPR050922">
    <property type="entry name" value="LytR/CpsA/Psr_CW_biosynth"/>
</dbReference>
<dbReference type="PANTHER" id="PTHR33392">
    <property type="entry name" value="POLYISOPRENYL-TEICHOIC ACID--PEPTIDOGLYCAN TEICHOIC ACID TRANSFERASE TAGU"/>
    <property type="match status" value="1"/>
</dbReference>
<keyword evidence="6" id="KW-1185">Reference proteome</keyword>
<dbReference type="EMBL" id="QJKK01000003">
    <property type="protein sequence ID" value="RAL25980.1"/>
    <property type="molecule type" value="Genomic_DNA"/>
</dbReference>
<evidence type="ECO:0000256" key="3">
    <source>
        <dbReference type="SAM" id="Phobius"/>
    </source>
</evidence>
<evidence type="ECO:0000313" key="5">
    <source>
        <dbReference type="EMBL" id="RAL25980.1"/>
    </source>
</evidence>